<keyword evidence="3" id="KW-1185">Reference proteome</keyword>
<evidence type="ECO:0000259" key="1">
    <source>
        <dbReference type="Pfam" id="PF09820"/>
    </source>
</evidence>
<dbReference type="AlphaFoldDB" id="A0A2H3BMH0"/>
<sequence length="234" mass="27133">METYGSHVLSFPAHHIAARSWKTVRPYFPSRRWNSSSSGLSLGTNTTIPLGVSTGANLLEMRRLNRHVFDNTPYIVHLEQSRQDFAMFCRPKRFGKSLLIDMLKSYHGVAFADSLEETFEGLHIVNKDIQKMVPPSRWFVIKFKFSPFTGHGDSAVQSFHNDLLVGLQQFWWLHRKWLQIPDDLLSNRQRDNSKYPQAAFRVTFNLVRKYMWENGTKAVNGVIYPVFHPMLDSS</sequence>
<dbReference type="Pfam" id="PF09820">
    <property type="entry name" value="AAA-ATPase_like"/>
    <property type="match status" value="1"/>
</dbReference>
<accession>A0A2H3BMH0</accession>
<protein>
    <recommendedName>
        <fullName evidence="1">AAA-ATPase-like domain-containing protein</fullName>
    </recommendedName>
</protein>
<gene>
    <name evidence="2" type="ORF">ARMSODRAFT_324006</name>
</gene>
<reference evidence="3" key="1">
    <citation type="journal article" date="2017" name="Nat. Ecol. Evol.">
        <title>Genome expansion and lineage-specific genetic innovations in the forest pathogenic fungi Armillaria.</title>
        <authorList>
            <person name="Sipos G."/>
            <person name="Prasanna A.N."/>
            <person name="Walter M.C."/>
            <person name="O'Connor E."/>
            <person name="Balint B."/>
            <person name="Krizsan K."/>
            <person name="Kiss B."/>
            <person name="Hess J."/>
            <person name="Varga T."/>
            <person name="Slot J."/>
            <person name="Riley R."/>
            <person name="Boka B."/>
            <person name="Rigling D."/>
            <person name="Barry K."/>
            <person name="Lee J."/>
            <person name="Mihaltcheva S."/>
            <person name="LaButti K."/>
            <person name="Lipzen A."/>
            <person name="Waldron R."/>
            <person name="Moloney N.M."/>
            <person name="Sperisen C."/>
            <person name="Kredics L."/>
            <person name="Vagvoelgyi C."/>
            <person name="Patrignani A."/>
            <person name="Fitzpatrick D."/>
            <person name="Nagy I."/>
            <person name="Doyle S."/>
            <person name="Anderson J.B."/>
            <person name="Grigoriev I.V."/>
            <person name="Gueldener U."/>
            <person name="Muensterkoetter M."/>
            <person name="Nagy L.G."/>
        </authorList>
    </citation>
    <scope>NUCLEOTIDE SEQUENCE [LARGE SCALE GENOMIC DNA]</scope>
    <source>
        <strain evidence="3">28-4</strain>
    </source>
</reference>
<evidence type="ECO:0000313" key="2">
    <source>
        <dbReference type="EMBL" id="PBK67228.1"/>
    </source>
</evidence>
<dbReference type="Proteomes" id="UP000218334">
    <property type="component" value="Unassembled WGS sequence"/>
</dbReference>
<organism evidence="2 3">
    <name type="scientific">Armillaria solidipes</name>
    <dbReference type="NCBI Taxonomy" id="1076256"/>
    <lineage>
        <taxon>Eukaryota</taxon>
        <taxon>Fungi</taxon>
        <taxon>Dikarya</taxon>
        <taxon>Basidiomycota</taxon>
        <taxon>Agaricomycotina</taxon>
        <taxon>Agaricomycetes</taxon>
        <taxon>Agaricomycetidae</taxon>
        <taxon>Agaricales</taxon>
        <taxon>Marasmiineae</taxon>
        <taxon>Physalacriaceae</taxon>
        <taxon>Armillaria</taxon>
    </lineage>
</organism>
<proteinExistence type="predicted"/>
<dbReference type="EMBL" id="KZ293437">
    <property type="protein sequence ID" value="PBK67228.1"/>
    <property type="molecule type" value="Genomic_DNA"/>
</dbReference>
<name>A0A2H3BMH0_9AGAR</name>
<feature type="domain" description="AAA-ATPase-like" evidence="1">
    <location>
        <begin position="59"/>
        <end position="167"/>
    </location>
</feature>
<evidence type="ECO:0000313" key="3">
    <source>
        <dbReference type="Proteomes" id="UP000218334"/>
    </source>
</evidence>
<dbReference type="InterPro" id="IPR018631">
    <property type="entry name" value="AAA-ATPase-like_dom"/>
</dbReference>